<dbReference type="SMART" id="SM00418">
    <property type="entry name" value="HTH_ARSR"/>
    <property type="match status" value="1"/>
</dbReference>
<evidence type="ECO:0000256" key="2">
    <source>
        <dbReference type="ARBA" id="ARBA00023125"/>
    </source>
</evidence>
<dbReference type="PRINTS" id="PR00778">
    <property type="entry name" value="HTHARSR"/>
</dbReference>
<gene>
    <name evidence="6" type="ORF">EKN06_07715</name>
</gene>
<evidence type="ECO:0000259" key="5">
    <source>
        <dbReference type="PROSITE" id="PS50987"/>
    </source>
</evidence>
<dbReference type="Pfam" id="PF01022">
    <property type="entry name" value="HTH_5"/>
    <property type="match status" value="1"/>
</dbReference>
<accession>A0A437GZ73</accession>
<organism evidence="6 7">
    <name type="scientific">Croceicoccus ponticola</name>
    <dbReference type="NCBI Taxonomy" id="2217664"/>
    <lineage>
        <taxon>Bacteria</taxon>
        <taxon>Pseudomonadati</taxon>
        <taxon>Pseudomonadota</taxon>
        <taxon>Alphaproteobacteria</taxon>
        <taxon>Sphingomonadales</taxon>
        <taxon>Erythrobacteraceae</taxon>
        <taxon>Croceicoccus</taxon>
    </lineage>
</organism>
<dbReference type="Gene3D" id="1.10.10.10">
    <property type="entry name" value="Winged helix-like DNA-binding domain superfamily/Winged helix DNA-binding domain"/>
    <property type="match status" value="1"/>
</dbReference>
<reference evidence="6 7" key="1">
    <citation type="submission" date="2018-12" db="EMBL/GenBank/DDBJ databases">
        <title>Croceicoccus ponticola sp. nov., a lipolytic bacterium isolated from seawater.</title>
        <authorList>
            <person name="Yoon J.-H."/>
        </authorList>
    </citation>
    <scope>NUCLEOTIDE SEQUENCE [LARGE SCALE GENOMIC DNA]</scope>
    <source>
        <strain evidence="6 7">GM-16</strain>
    </source>
</reference>
<keyword evidence="7" id="KW-1185">Reference proteome</keyword>
<proteinExistence type="predicted"/>
<dbReference type="PROSITE" id="PS50987">
    <property type="entry name" value="HTH_ARSR_2"/>
    <property type="match status" value="1"/>
</dbReference>
<dbReference type="NCBIfam" id="NF033788">
    <property type="entry name" value="HTH_metalloreg"/>
    <property type="match status" value="1"/>
</dbReference>
<dbReference type="CDD" id="cd00090">
    <property type="entry name" value="HTH_ARSR"/>
    <property type="match status" value="1"/>
</dbReference>
<evidence type="ECO:0000256" key="1">
    <source>
        <dbReference type="ARBA" id="ARBA00023015"/>
    </source>
</evidence>
<dbReference type="GO" id="GO:0003677">
    <property type="term" value="F:DNA binding"/>
    <property type="evidence" value="ECO:0007669"/>
    <property type="project" value="UniProtKB-KW"/>
</dbReference>
<dbReference type="GO" id="GO:0003700">
    <property type="term" value="F:DNA-binding transcription factor activity"/>
    <property type="evidence" value="ECO:0007669"/>
    <property type="project" value="InterPro"/>
</dbReference>
<evidence type="ECO:0000256" key="4">
    <source>
        <dbReference type="SAM" id="MobiDB-lite"/>
    </source>
</evidence>
<keyword evidence="2" id="KW-0238">DNA-binding</keyword>
<dbReference type="AlphaFoldDB" id="A0A437GZ73"/>
<name>A0A437GZ73_9SPHN</name>
<dbReference type="InterPro" id="IPR001845">
    <property type="entry name" value="HTH_ArsR_DNA-bd_dom"/>
</dbReference>
<dbReference type="Proteomes" id="UP000283003">
    <property type="component" value="Unassembled WGS sequence"/>
</dbReference>
<dbReference type="InterPro" id="IPR051011">
    <property type="entry name" value="Metal_resp_trans_reg"/>
</dbReference>
<evidence type="ECO:0000256" key="3">
    <source>
        <dbReference type="ARBA" id="ARBA00023163"/>
    </source>
</evidence>
<protein>
    <submittedName>
        <fullName evidence="6">Transcriptional regulator</fullName>
    </submittedName>
</protein>
<dbReference type="InterPro" id="IPR036388">
    <property type="entry name" value="WH-like_DNA-bd_sf"/>
</dbReference>
<dbReference type="InterPro" id="IPR036390">
    <property type="entry name" value="WH_DNA-bd_sf"/>
</dbReference>
<dbReference type="OrthoDB" id="194599at2"/>
<dbReference type="SUPFAM" id="SSF46785">
    <property type="entry name" value="Winged helix' DNA-binding domain"/>
    <property type="match status" value="1"/>
</dbReference>
<dbReference type="InterPro" id="IPR011991">
    <property type="entry name" value="ArsR-like_HTH"/>
</dbReference>
<dbReference type="PANTHER" id="PTHR43132:SF2">
    <property type="entry name" value="ARSENICAL RESISTANCE OPERON REPRESSOR ARSR-RELATED"/>
    <property type="match status" value="1"/>
</dbReference>
<keyword evidence="3" id="KW-0804">Transcription</keyword>
<evidence type="ECO:0000313" key="7">
    <source>
        <dbReference type="Proteomes" id="UP000283003"/>
    </source>
</evidence>
<keyword evidence="1" id="KW-0805">Transcription regulation</keyword>
<dbReference type="EMBL" id="RXOL01000002">
    <property type="protein sequence ID" value="RVQ67890.1"/>
    <property type="molecule type" value="Genomic_DNA"/>
</dbReference>
<feature type="region of interest" description="Disordered" evidence="4">
    <location>
        <begin position="95"/>
        <end position="121"/>
    </location>
</feature>
<evidence type="ECO:0000313" key="6">
    <source>
        <dbReference type="EMBL" id="RVQ67890.1"/>
    </source>
</evidence>
<feature type="domain" description="HTH arsR-type" evidence="5">
    <location>
        <begin position="1"/>
        <end position="95"/>
    </location>
</feature>
<comment type="caution">
    <text evidence="6">The sequence shown here is derived from an EMBL/GenBank/DDBJ whole genome shotgun (WGS) entry which is preliminary data.</text>
</comment>
<dbReference type="PANTHER" id="PTHR43132">
    <property type="entry name" value="ARSENICAL RESISTANCE OPERON REPRESSOR ARSR-RELATED"/>
    <property type="match status" value="1"/>
</dbReference>
<sequence>MASRDREAEAELLRAIAHGTRLQILSALRDAERAVGEIEAMTGIAQPGLSQQLGVLRKAELVATRREGKQVFYAIAAPRLGEALAVIDGLMPVSAAPATSKPEPATGGEAQVAADRRDPIRRRGGAAVFARITD</sequence>